<dbReference type="Proteomes" id="UP001469365">
    <property type="component" value="Unassembled WGS sequence"/>
</dbReference>
<sequence length="157" mass="17844">MLSYEQKLAIIDSFSELTRKEVSLGRANYHYENSGYDKKIVVYHLHPNGNGFVYAGHLTGVDADERGLVNIRDYEADELRSLIKASILSLAPKSAAELAVSGTADDEERWHGPDNQTLLLVHEDELWYVYSGLNLESAFETYEEAVQYLQEEGFRRP</sequence>
<accession>A0ABU9DTZ2</accession>
<reference evidence="1 2" key="1">
    <citation type="submission" date="2024-04" db="EMBL/GenBank/DDBJ databases">
        <title>draft genome sequnece of Paenibacillus filicis.</title>
        <authorList>
            <person name="Kim D.-U."/>
        </authorList>
    </citation>
    <scope>NUCLEOTIDE SEQUENCE [LARGE SCALE GENOMIC DNA]</scope>
    <source>
        <strain evidence="1 2">KACC14197</strain>
    </source>
</reference>
<proteinExistence type="predicted"/>
<comment type="caution">
    <text evidence="1">The sequence shown here is derived from an EMBL/GenBank/DDBJ whole genome shotgun (WGS) entry which is preliminary data.</text>
</comment>
<organism evidence="1 2">
    <name type="scientific">Paenibacillus filicis</name>
    <dbReference type="NCBI Taxonomy" id="669464"/>
    <lineage>
        <taxon>Bacteria</taxon>
        <taxon>Bacillati</taxon>
        <taxon>Bacillota</taxon>
        <taxon>Bacilli</taxon>
        <taxon>Bacillales</taxon>
        <taxon>Paenibacillaceae</taxon>
        <taxon>Paenibacillus</taxon>
    </lineage>
</organism>
<evidence type="ECO:0000313" key="2">
    <source>
        <dbReference type="Proteomes" id="UP001469365"/>
    </source>
</evidence>
<keyword evidence="2" id="KW-1185">Reference proteome</keyword>
<dbReference type="EMBL" id="JBBPCC010000029">
    <property type="protein sequence ID" value="MEK8132339.1"/>
    <property type="molecule type" value="Genomic_DNA"/>
</dbReference>
<protein>
    <submittedName>
        <fullName evidence="1">Uncharacterized protein</fullName>
    </submittedName>
</protein>
<evidence type="ECO:0000313" key="1">
    <source>
        <dbReference type="EMBL" id="MEK8132339.1"/>
    </source>
</evidence>
<name>A0ABU9DTZ2_9BACL</name>
<dbReference type="RefSeq" id="WP_341419473.1">
    <property type="nucleotide sequence ID" value="NZ_JBBPCC010000029.1"/>
</dbReference>
<gene>
    <name evidence="1" type="ORF">WMW72_31010</name>
</gene>